<comment type="caution">
    <text evidence="1">The sequence shown here is derived from an EMBL/GenBank/DDBJ whole genome shotgun (WGS) entry which is preliminary data.</text>
</comment>
<protein>
    <submittedName>
        <fullName evidence="1">Uncharacterized protein</fullName>
    </submittedName>
</protein>
<organism evidence="1">
    <name type="scientific">Picea glauca</name>
    <name type="common">White spruce</name>
    <name type="synonym">Pinus glauca</name>
    <dbReference type="NCBI Taxonomy" id="3330"/>
    <lineage>
        <taxon>Eukaryota</taxon>
        <taxon>Viridiplantae</taxon>
        <taxon>Streptophyta</taxon>
        <taxon>Embryophyta</taxon>
        <taxon>Tracheophyta</taxon>
        <taxon>Spermatophyta</taxon>
        <taxon>Pinopsida</taxon>
        <taxon>Pinidae</taxon>
        <taxon>Conifers I</taxon>
        <taxon>Pinales</taxon>
        <taxon>Pinaceae</taxon>
        <taxon>Picea</taxon>
    </lineage>
</organism>
<name>A0A101LUW0_PICGL</name>
<gene>
    <name evidence="1" type="ORF">ABT39_MTgene2362</name>
</gene>
<proteinExistence type="predicted"/>
<geneLocation type="mitochondrion" evidence="1"/>
<keyword evidence="1" id="KW-0496">Mitochondrion</keyword>
<dbReference type="AlphaFoldDB" id="A0A101LUW0"/>
<reference evidence="1" key="1">
    <citation type="journal article" date="2015" name="Genome Biol. Evol.">
        <title>Organellar Genomes of White Spruce (Picea glauca): Assembly and Annotation.</title>
        <authorList>
            <person name="Jackman S.D."/>
            <person name="Warren R.L."/>
            <person name="Gibb E.A."/>
            <person name="Vandervalk B.P."/>
            <person name="Mohamadi H."/>
            <person name="Chu J."/>
            <person name="Raymond A."/>
            <person name="Pleasance S."/>
            <person name="Coope R."/>
            <person name="Wildung M.R."/>
            <person name="Ritland C.E."/>
            <person name="Bousquet J."/>
            <person name="Jones S.J."/>
            <person name="Bohlmann J."/>
            <person name="Birol I."/>
        </authorList>
    </citation>
    <scope>NUCLEOTIDE SEQUENCE [LARGE SCALE GENOMIC DNA]</scope>
    <source>
        <tissue evidence="1">Flushing bud</tissue>
    </source>
</reference>
<accession>A0A101LUW0</accession>
<dbReference type="EMBL" id="LKAM01000016">
    <property type="protein sequence ID" value="KUM45794.1"/>
    <property type="molecule type" value="Genomic_DNA"/>
</dbReference>
<sequence length="41" mass="5078">MCPRRIHLHQLSHFSKLHSYSFLLQMNKLRLPMKCPVLWMR</sequence>
<evidence type="ECO:0000313" key="1">
    <source>
        <dbReference type="EMBL" id="KUM45794.1"/>
    </source>
</evidence>